<evidence type="ECO:0000313" key="4">
    <source>
        <dbReference type="Proteomes" id="UP001209878"/>
    </source>
</evidence>
<dbReference type="Pfam" id="PF12705">
    <property type="entry name" value="PDDEXK_1"/>
    <property type="match status" value="1"/>
</dbReference>
<dbReference type="HAMAP" id="MF_03030">
    <property type="entry name" value="MGME1"/>
    <property type="match status" value="1"/>
</dbReference>
<feature type="active site" evidence="1">
    <location>
        <position position="327"/>
    </location>
</feature>
<dbReference type="EC" id="3.1.-.-" evidence="1"/>
<dbReference type="GO" id="GO:0043504">
    <property type="term" value="P:mitochondrial DNA repair"/>
    <property type="evidence" value="ECO:0007669"/>
    <property type="project" value="UniProtKB-UniRule"/>
</dbReference>
<feature type="domain" description="PD-(D/E)XK endonuclease-like" evidence="2">
    <location>
        <begin position="305"/>
        <end position="355"/>
    </location>
</feature>
<gene>
    <name evidence="3" type="ORF">NP493_16g09023</name>
</gene>
<protein>
    <recommendedName>
        <fullName evidence="1">Mitochondrial genome maintenance exonuclease 1</fullName>
        <ecNumber evidence="1">3.1.-.-</ecNumber>
    </recommendedName>
</protein>
<dbReference type="PANTHER" id="PTHR31340:SF3">
    <property type="entry name" value="MITOCHONDRIAL GENOME MAINTENANCE EXONUCLEASE 1"/>
    <property type="match status" value="1"/>
</dbReference>
<dbReference type="GO" id="GO:0008297">
    <property type="term" value="F:single-stranded DNA exodeoxyribonuclease activity"/>
    <property type="evidence" value="ECO:0007669"/>
    <property type="project" value="UniProtKB-UniRule"/>
</dbReference>
<dbReference type="Gene3D" id="3.90.320.10">
    <property type="match status" value="1"/>
</dbReference>
<keyword evidence="1" id="KW-0540">Nuclease</keyword>
<evidence type="ECO:0000313" key="3">
    <source>
        <dbReference type="EMBL" id="KAK2193281.1"/>
    </source>
</evidence>
<dbReference type="Proteomes" id="UP001209878">
    <property type="component" value="Unassembled WGS sequence"/>
</dbReference>
<sequence length="416" mass="47118">MTTSHILYKFSNCRFIQSTFVSGARNAGICGKRSVNTSVFHGVQPNVPLTRRFSTTHVLTQNSQSDKKKWKQSELDILKRQKYIDKMLYGPILHKKHGLKDRKNTPWIASETLVTQTQESVAAKLQSFTTEKTVGADIDTAKSVEPLVQSVATEAEQSNIDLGNMDSIFLFPLFPPSQPKNLGHVPFQPAETLAIPGVTDTLSRLPSVTSILSKTMSPEARFFLERWEKQMIAELGEDGFAKYKQEIFSNGSNFHSCVERFLGGTPEEELDLSGANEGYWGSIQAVFTDLGEVMSTEKMVQHPQLHYRGIYDCVAKYKDQLCLIDWKTSKKQKADIRYTYDNPIQLAAYMGAVNFDPSLDLKIESTLLVIAYKDGSPAHVHLLPRQKCVHYWGLWLQRLHDYWRTLATQQTTNSVR</sequence>
<evidence type="ECO:0000259" key="2">
    <source>
        <dbReference type="Pfam" id="PF12705"/>
    </source>
</evidence>
<accession>A0AAD9PEU1</accession>
<proteinExistence type="inferred from homology"/>
<comment type="similarity">
    <text evidence="1">Belongs to the MGME1 family.</text>
</comment>
<keyword evidence="4" id="KW-1185">Reference proteome</keyword>
<comment type="subcellular location">
    <subcellularLocation>
        <location evidence="1">Mitochondrion</location>
    </subcellularLocation>
</comment>
<keyword evidence="1" id="KW-0496">Mitochondrion</keyword>
<name>A0AAD9PEU1_RIDPI</name>
<reference evidence="3" key="1">
    <citation type="journal article" date="2023" name="Mol. Biol. Evol.">
        <title>Third-Generation Sequencing Reveals the Adaptive Role of the Epigenome in Three Deep-Sea Polychaetes.</title>
        <authorList>
            <person name="Perez M."/>
            <person name="Aroh O."/>
            <person name="Sun Y."/>
            <person name="Lan Y."/>
            <person name="Juniper S.K."/>
            <person name="Young C.R."/>
            <person name="Angers B."/>
            <person name="Qian P.Y."/>
        </authorList>
    </citation>
    <scope>NUCLEOTIDE SEQUENCE</scope>
    <source>
        <strain evidence="3">R07B-5</strain>
    </source>
</reference>
<evidence type="ECO:0000256" key="1">
    <source>
        <dbReference type="HAMAP-Rule" id="MF_03030"/>
    </source>
</evidence>
<keyword evidence="1" id="KW-0269">Exonuclease</keyword>
<dbReference type="EMBL" id="JAODUO010000015">
    <property type="protein sequence ID" value="KAK2193281.1"/>
    <property type="molecule type" value="Genomic_DNA"/>
</dbReference>
<keyword evidence="1" id="KW-0378">Hydrolase</keyword>
<feature type="active site" evidence="1">
    <location>
        <position position="312"/>
    </location>
</feature>
<organism evidence="3 4">
    <name type="scientific">Ridgeia piscesae</name>
    <name type="common">Tubeworm</name>
    <dbReference type="NCBI Taxonomy" id="27915"/>
    <lineage>
        <taxon>Eukaryota</taxon>
        <taxon>Metazoa</taxon>
        <taxon>Spiralia</taxon>
        <taxon>Lophotrochozoa</taxon>
        <taxon>Annelida</taxon>
        <taxon>Polychaeta</taxon>
        <taxon>Sedentaria</taxon>
        <taxon>Canalipalpata</taxon>
        <taxon>Sabellida</taxon>
        <taxon>Siboglinidae</taxon>
        <taxon>Ridgeia</taxon>
    </lineage>
</organism>
<dbReference type="PANTHER" id="PTHR31340">
    <property type="entry name" value="MITOCHONDRIAL GENOME MAINTENANCE EXONUCLEASE 1"/>
    <property type="match status" value="1"/>
</dbReference>
<dbReference type="AlphaFoldDB" id="A0AAD9PEU1"/>
<comment type="function">
    <text evidence="1">Metal-dependent single-stranded DNA (ssDNA) exonuclease involved in mitochondrial genome maintenance.</text>
</comment>
<dbReference type="GO" id="GO:0005739">
    <property type="term" value="C:mitochondrion"/>
    <property type="evidence" value="ECO:0007669"/>
    <property type="project" value="UniProtKB-SubCell"/>
</dbReference>
<dbReference type="GO" id="GO:0006264">
    <property type="term" value="P:mitochondrial DNA replication"/>
    <property type="evidence" value="ECO:0007669"/>
    <property type="project" value="TreeGrafter"/>
</dbReference>
<dbReference type="InterPro" id="IPR011604">
    <property type="entry name" value="PDDEXK-like_dom_sf"/>
</dbReference>
<comment type="caution">
    <text evidence="3">The sequence shown here is derived from an EMBL/GenBank/DDBJ whole genome shotgun (WGS) entry which is preliminary data.</text>
</comment>
<feature type="active site" evidence="1">
    <location>
        <position position="325"/>
    </location>
</feature>
<dbReference type="InterPro" id="IPR038726">
    <property type="entry name" value="PDDEXK_AddAB-type"/>
</dbReference>